<dbReference type="RefSeq" id="WP_018441745.1">
    <property type="nucleotide sequence ID" value="NZ_KB890179.1"/>
</dbReference>
<dbReference type="SUPFAM" id="SSF46785">
    <property type="entry name" value="Winged helix' DNA-binding domain"/>
    <property type="match status" value="1"/>
</dbReference>
<dbReference type="OrthoDB" id="9157176at2"/>
<keyword evidence="2" id="KW-0805">Transcription regulation</keyword>
<evidence type="ECO:0000313" key="7">
    <source>
        <dbReference type="Proteomes" id="UP000235777"/>
    </source>
</evidence>
<evidence type="ECO:0000259" key="5">
    <source>
        <dbReference type="PROSITE" id="PS50931"/>
    </source>
</evidence>
<dbReference type="Gene3D" id="3.40.190.10">
    <property type="entry name" value="Periplasmic binding protein-like II"/>
    <property type="match status" value="1"/>
</dbReference>
<evidence type="ECO:0000256" key="1">
    <source>
        <dbReference type="ARBA" id="ARBA00009437"/>
    </source>
</evidence>
<dbReference type="InterPro" id="IPR036388">
    <property type="entry name" value="WH-like_DNA-bd_sf"/>
</dbReference>
<dbReference type="GO" id="GO:0000976">
    <property type="term" value="F:transcription cis-regulatory region binding"/>
    <property type="evidence" value="ECO:0007669"/>
    <property type="project" value="TreeGrafter"/>
</dbReference>
<protein>
    <submittedName>
        <fullName evidence="6">LysR family transcriptional regulator</fullName>
    </submittedName>
</protein>
<keyword evidence="3" id="KW-0238">DNA-binding</keyword>
<dbReference type="CDD" id="cd05466">
    <property type="entry name" value="PBP2_LTTR_substrate"/>
    <property type="match status" value="1"/>
</dbReference>
<dbReference type="AlphaFoldDB" id="A0A2N7WRX1"/>
<evidence type="ECO:0000313" key="6">
    <source>
        <dbReference type="EMBL" id="PMS32150.1"/>
    </source>
</evidence>
<feature type="domain" description="HTH lysR-type" evidence="5">
    <location>
        <begin position="1"/>
        <end position="61"/>
    </location>
</feature>
<dbReference type="PANTHER" id="PTHR30126">
    <property type="entry name" value="HTH-TYPE TRANSCRIPTIONAL REGULATOR"/>
    <property type="match status" value="1"/>
</dbReference>
<keyword evidence="4" id="KW-0804">Transcription</keyword>
<organism evidence="6 7">
    <name type="scientific">Trinickia symbiotica</name>
    <dbReference type="NCBI Taxonomy" id="863227"/>
    <lineage>
        <taxon>Bacteria</taxon>
        <taxon>Pseudomonadati</taxon>
        <taxon>Pseudomonadota</taxon>
        <taxon>Betaproteobacteria</taxon>
        <taxon>Burkholderiales</taxon>
        <taxon>Burkholderiaceae</taxon>
        <taxon>Trinickia</taxon>
    </lineage>
</organism>
<dbReference type="Gene3D" id="1.10.10.10">
    <property type="entry name" value="Winged helix-like DNA-binding domain superfamily/Winged helix DNA-binding domain"/>
    <property type="match status" value="1"/>
</dbReference>
<evidence type="ECO:0000256" key="3">
    <source>
        <dbReference type="ARBA" id="ARBA00023125"/>
    </source>
</evidence>
<dbReference type="Proteomes" id="UP000235777">
    <property type="component" value="Unassembled WGS sequence"/>
</dbReference>
<dbReference type="PROSITE" id="PS50931">
    <property type="entry name" value="HTH_LYSR"/>
    <property type="match status" value="1"/>
</dbReference>
<proteinExistence type="inferred from homology"/>
<evidence type="ECO:0000256" key="2">
    <source>
        <dbReference type="ARBA" id="ARBA00023015"/>
    </source>
</evidence>
<dbReference type="InterPro" id="IPR036390">
    <property type="entry name" value="WH_DNA-bd_sf"/>
</dbReference>
<dbReference type="Pfam" id="PF00126">
    <property type="entry name" value="HTH_1"/>
    <property type="match status" value="1"/>
</dbReference>
<sequence>MLFSEEINTFLAVVRTGSLLQAAEIVCATQSTVSYRIQALERRIGHSLLLRSRGSRRIALTPHGERFLDIAERWKRLEMEAEQLKMESDRYLAIGAVDAVAIHVLPPFVAELSREDPPIRLHLESGRYWQLANRVASGHLNAAFTLSPADHADLVSTRIRSYAMRIAYMPQNGEQEIEECADLTSFDYSREVYLPWSGQFDLWRTKRGLLRPLNSADKSHLLAPLLKRPGAWALVPSFMVEALRAQTGCSIHRLAHQPPPDIALYRISRRHDSTFAERDSEAVERALRALQA</sequence>
<comment type="similarity">
    <text evidence="1">Belongs to the LysR transcriptional regulatory family.</text>
</comment>
<dbReference type="Pfam" id="PF03466">
    <property type="entry name" value="LysR_substrate"/>
    <property type="match status" value="1"/>
</dbReference>
<name>A0A2N7WRX1_9BURK</name>
<comment type="caution">
    <text evidence="6">The sequence shown here is derived from an EMBL/GenBank/DDBJ whole genome shotgun (WGS) entry which is preliminary data.</text>
</comment>
<evidence type="ECO:0000256" key="4">
    <source>
        <dbReference type="ARBA" id="ARBA00023163"/>
    </source>
</evidence>
<dbReference type="SUPFAM" id="SSF53850">
    <property type="entry name" value="Periplasmic binding protein-like II"/>
    <property type="match status" value="1"/>
</dbReference>
<dbReference type="EMBL" id="PNYC01000023">
    <property type="protein sequence ID" value="PMS32150.1"/>
    <property type="molecule type" value="Genomic_DNA"/>
</dbReference>
<reference evidence="6 7" key="1">
    <citation type="submission" date="2018-01" db="EMBL/GenBank/DDBJ databases">
        <title>Whole genome analyses suggest that Burkholderia sensu lato contains two further novel genera in the rhizoxinica-symbiotica group Mycetohabitans gen. nov., and Trinickia gen. nov.: implications for the evolution of diazotrophy and nodulation in the Burkholderiaceae.</title>
        <authorList>
            <person name="Estrada-de los Santos P."/>
            <person name="Palmer M."/>
            <person name="Chavez-Ramirez B."/>
            <person name="Beukes C."/>
            <person name="Steenkamp E.T."/>
            <person name="Hirsch A.M."/>
            <person name="Manyaka P."/>
            <person name="Maluk M."/>
            <person name="Lafos M."/>
            <person name="Crook M."/>
            <person name="Gross E."/>
            <person name="Simon M.F."/>
            <person name="Bueno dos Reis Junior F."/>
            <person name="Poole P.S."/>
            <person name="Venter S.N."/>
            <person name="James E.K."/>
        </authorList>
    </citation>
    <scope>NUCLEOTIDE SEQUENCE [LARGE SCALE GENOMIC DNA]</scope>
    <source>
        <strain evidence="6 7">JPY 581</strain>
    </source>
</reference>
<dbReference type="InterPro" id="IPR005119">
    <property type="entry name" value="LysR_subst-bd"/>
</dbReference>
<dbReference type="PANTHER" id="PTHR30126:SF40">
    <property type="entry name" value="HTH-TYPE TRANSCRIPTIONAL REGULATOR GLTR"/>
    <property type="match status" value="1"/>
</dbReference>
<dbReference type="STRING" id="863227.GCA_000373005_03167"/>
<keyword evidence="7" id="KW-1185">Reference proteome</keyword>
<accession>A0A2N7WRX1</accession>
<dbReference type="InterPro" id="IPR000847">
    <property type="entry name" value="LysR_HTH_N"/>
</dbReference>
<gene>
    <name evidence="6" type="ORF">C0Z20_27040</name>
</gene>
<dbReference type="GO" id="GO:0003700">
    <property type="term" value="F:DNA-binding transcription factor activity"/>
    <property type="evidence" value="ECO:0007669"/>
    <property type="project" value="InterPro"/>
</dbReference>